<dbReference type="InterPro" id="IPR025326">
    <property type="entry name" value="DUF4232"/>
</dbReference>
<dbReference type="EMBL" id="JBFSHR010000015">
    <property type="protein sequence ID" value="MEX6429398.1"/>
    <property type="molecule type" value="Genomic_DNA"/>
</dbReference>
<dbReference type="RefSeq" id="WP_367184542.1">
    <property type="nucleotide sequence ID" value="NZ_JBFSHR010000015.1"/>
</dbReference>
<dbReference type="Pfam" id="PF14016">
    <property type="entry name" value="DUF4232"/>
    <property type="match status" value="1"/>
</dbReference>
<reference evidence="2 3" key="1">
    <citation type="submission" date="2024-07" db="EMBL/GenBank/DDBJ databases">
        <title>Draft Genome Sequence of Ferrimicrobium acidiphilum Strain YE2023, Isolated from a Pulp of Bioleach Reactor.</title>
        <authorList>
            <person name="Elkina Y.A."/>
            <person name="Bulaeva A.G."/>
            <person name="Beletsky A.V."/>
            <person name="Mardanov A.V."/>
        </authorList>
    </citation>
    <scope>NUCLEOTIDE SEQUENCE [LARGE SCALE GENOMIC DNA]</scope>
    <source>
        <strain evidence="2 3">YE2023</strain>
    </source>
</reference>
<accession>A0ABV3Y1F7</accession>
<dbReference type="SUPFAM" id="SSF110296">
    <property type="entry name" value="Oligoxyloglucan reducing end-specific cellobiohydrolase"/>
    <property type="match status" value="1"/>
</dbReference>
<evidence type="ECO:0000259" key="1">
    <source>
        <dbReference type="Pfam" id="PF14016"/>
    </source>
</evidence>
<dbReference type="Proteomes" id="UP001560267">
    <property type="component" value="Unassembled WGS sequence"/>
</dbReference>
<dbReference type="Gene3D" id="2.130.10.10">
    <property type="entry name" value="YVTN repeat-like/Quinoprotein amine dehydrogenase"/>
    <property type="match status" value="2"/>
</dbReference>
<name>A0ABV3Y1F7_9ACTN</name>
<proteinExistence type="predicted"/>
<evidence type="ECO:0000313" key="3">
    <source>
        <dbReference type="Proteomes" id="UP001560267"/>
    </source>
</evidence>
<protein>
    <submittedName>
        <fullName evidence="2">DUF4232 domain-containing protein</fullName>
    </submittedName>
</protein>
<feature type="domain" description="DUF4232" evidence="1">
    <location>
        <begin position="1"/>
        <end position="95"/>
    </location>
</feature>
<dbReference type="InterPro" id="IPR015943">
    <property type="entry name" value="WD40/YVTN_repeat-like_dom_sf"/>
</dbReference>
<keyword evidence="3" id="KW-1185">Reference proteome</keyword>
<gene>
    <name evidence="2" type="ORF">AB6A68_06035</name>
</gene>
<evidence type="ECO:0000313" key="2">
    <source>
        <dbReference type="EMBL" id="MEX6429398.1"/>
    </source>
</evidence>
<organism evidence="2 3">
    <name type="scientific">Ferrimicrobium acidiphilum</name>
    <dbReference type="NCBI Taxonomy" id="121039"/>
    <lineage>
        <taxon>Bacteria</taxon>
        <taxon>Bacillati</taxon>
        <taxon>Actinomycetota</taxon>
        <taxon>Acidimicrobiia</taxon>
        <taxon>Acidimicrobiales</taxon>
        <taxon>Acidimicrobiaceae</taxon>
        <taxon>Ferrimicrobium</taxon>
    </lineage>
</organism>
<sequence>MGSEYAVGVFKNHGHHLCTLERYPKLKMIASTGQTIYTTSQTLGGANGPYKPVVLNPGASASFQISMSDGGGTAGLLAGPCPIAHSVAVTLPESSSGTNNLVAIVPGRGSLIAYPDSALQACGSVIVGSLGPGVSASGSSIAGPTKSQQQGTFSPVSFTAISASQFWLLGTIKGCTTGSCLTILHTTDGGAHFTKISYPHGQSLGINPSLRFVTAQDGYAFVNGEYGGNLWFTTNGGASWQQSRAGGQSFTTLSFTTSDGYAYALRGSGGSKDTFMRSPIGTNSWTTLPLPTSQTSQVNAPFTITARGPSLWITAFRGQIAYSSDFGNHFTQLTNPCGISREALLKASSQSVTWLDCAGAMSSKVYRSTDAGRHWSVVSNTQGTFNIPAIIAPVSTTTAYLARGNTQIVRTTNGGASFSPVASGVAPPGSYWAWIGFTTPQVGSALMGTQQGFYQQGSDPPGTYAYKRVYQLWRTTDGGNIWKGPIKLTG</sequence>
<comment type="caution">
    <text evidence="2">The sequence shown here is derived from an EMBL/GenBank/DDBJ whole genome shotgun (WGS) entry which is preliminary data.</text>
</comment>